<name>A0A6G1J8S0_9PLEO</name>
<keyword evidence="3" id="KW-1185">Reference proteome</keyword>
<reference evidence="2" key="1">
    <citation type="journal article" date="2020" name="Stud. Mycol.">
        <title>101 Dothideomycetes genomes: a test case for predicting lifestyles and emergence of pathogens.</title>
        <authorList>
            <person name="Haridas S."/>
            <person name="Albert R."/>
            <person name="Binder M."/>
            <person name="Bloem J."/>
            <person name="Labutti K."/>
            <person name="Salamov A."/>
            <person name="Andreopoulos B."/>
            <person name="Baker S."/>
            <person name="Barry K."/>
            <person name="Bills G."/>
            <person name="Bluhm B."/>
            <person name="Cannon C."/>
            <person name="Castanera R."/>
            <person name="Culley D."/>
            <person name="Daum C."/>
            <person name="Ezra D."/>
            <person name="Gonzalez J."/>
            <person name="Henrissat B."/>
            <person name="Kuo A."/>
            <person name="Liang C."/>
            <person name="Lipzen A."/>
            <person name="Lutzoni F."/>
            <person name="Magnuson J."/>
            <person name="Mondo S."/>
            <person name="Nolan M."/>
            <person name="Ohm R."/>
            <person name="Pangilinan J."/>
            <person name="Park H.-J."/>
            <person name="Ramirez L."/>
            <person name="Alfaro M."/>
            <person name="Sun H."/>
            <person name="Tritt A."/>
            <person name="Yoshinaga Y."/>
            <person name="Zwiers L.-H."/>
            <person name="Turgeon B."/>
            <person name="Goodwin S."/>
            <person name="Spatafora J."/>
            <person name="Crous P."/>
            <person name="Grigoriev I."/>
        </authorList>
    </citation>
    <scope>NUCLEOTIDE SEQUENCE</scope>
    <source>
        <strain evidence="2">CBS 122367</strain>
    </source>
</reference>
<dbReference type="AlphaFoldDB" id="A0A6G1J8S0"/>
<organism evidence="2 3">
    <name type="scientific">Lentithecium fluviatile CBS 122367</name>
    <dbReference type="NCBI Taxonomy" id="1168545"/>
    <lineage>
        <taxon>Eukaryota</taxon>
        <taxon>Fungi</taxon>
        <taxon>Dikarya</taxon>
        <taxon>Ascomycota</taxon>
        <taxon>Pezizomycotina</taxon>
        <taxon>Dothideomycetes</taxon>
        <taxon>Pleosporomycetidae</taxon>
        <taxon>Pleosporales</taxon>
        <taxon>Massarineae</taxon>
        <taxon>Lentitheciaceae</taxon>
        <taxon>Lentithecium</taxon>
    </lineage>
</organism>
<dbReference type="PANTHER" id="PTHR42336">
    <property type="entry name" value="THIOREDOXIN DOMAIN-CONTAINING PROTEIN-RELATED"/>
    <property type="match status" value="1"/>
</dbReference>
<sequence length="258" mass="27271">MLSKLGTKIALRKAGLGNVSLPSWPANEAKSSGARGTEAAEGTSGGYELSNPFANVQWGKALSSWQTPPPPPNPVAEPPTVGARAPSSVKLKFPAIDGRPCVVLFLRYCGCPFTQKLFLHMRSLANRHTGIHFIAVSHCTPDATNAWTKALGGAWNIDVVVDQTRELYAAWGLGISNWGHLLHPRNGYNQYLLGKTEGVWGQKVGEGGCRWQTGGAYAVDARGTVVWGGPMASVDEQIAFEDGAKALGFGGGGTPGVF</sequence>
<feature type="compositionally biased region" description="Pro residues" evidence="1">
    <location>
        <begin position="67"/>
        <end position="77"/>
    </location>
</feature>
<dbReference type="InterPro" id="IPR032801">
    <property type="entry name" value="PXL2A/B/C"/>
</dbReference>
<protein>
    <recommendedName>
        <fullName evidence="4">Thioredoxin domain-containing protein</fullName>
    </recommendedName>
</protein>
<accession>A0A6G1J8S0</accession>
<proteinExistence type="predicted"/>
<dbReference type="EMBL" id="MU005576">
    <property type="protein sequence ID" value="KAF2686529.1"/>
    <property type="molecule type" value="Genomic_DNA"/>
</dbReference>
<dbReference type="Gene3D" id="3.40.30.10">
    <property type="entry name" value="Glutaredoxin"/>
    <property type="match status" value="1"/>
</dbReference>
<gene>
    <name evidence="2" type="ORF">K458DRAFT_297282</name>
</gene>
<dbReference type="SUPFAM" id="SSF52833">
    <property type="entry name" value="Thioredoxin-like"/>
    <property type="match status" value="1"/>
</dbReference>
<feature type="region of interest" description="Disordered" evidence="1">
    <location>
        <begin position="62"/>
        <end position="81"/>
    </location>
</feature>
<dbReference type="PANTHER" id="PTHR42336:SF2">
    <property type="entry name" value="THIOREDOXIN DOMAIN-CONTAINING PROTEIN"/>
    <property type="match status" value="1"/>
</dbReference>
<evidence type="ECO:0000313" key="3">
    <source>
        <dbReference type="Proteomes" id="UP000799291"/>
    </source>
</evidence>
<evidence type="ECO:0008006" key="4">
    <source>
        <dbReference type="Google" id="ProtNLM"/>
    </source>
</evidence>
<feature type="region of interest" description="Disordered" evidence="1">
    <location>
        <begin position="22"/>
        <end position="47"/>
    </location>
</feature>
<evidence type="ECO:0000313" key="2">
    <source>
        <dbReference type="EMBL" id="KAF2686529.1"/>
    </source>
</evidence>
<dbReference type="OrthoDB" id="40334at2759"/>
<evidence type="ECO:0000256" key="1">
    <source>
        <dbReference type="SAM" id="MobiDB-lite"/>
    </source>
</evidence>
<dbReference type="InterPro" id="IPR036249">
    <property type="entry name" value="Thioredoxin-like_sf"/>
</dbReference>
<dbReference type="Pfam" id="PF13911">
    <property type="entry name" value="AhpC-TSA_2"/>
    <property type="match status" value="1"/>
</dbReference>
<dbReference type="Proteomes" id="UP000799291">
    <property type="component" value="Unassembled WGS sequence"/>
</dbReference>